<keyword evidence="6" id="KW-0472">Membrane</keyword>
<evidence type="ECO:0000256" key="2">
    <source>
        <dbReference type="ARBA" id="ARBA00004269"/>
    </source>
</evidence>
<evidence type="ECO:0000256" key="8">
    <source>
        <dbReference type="SAM" id="MobiDB-lite"/>
    </source>
</evidence>
<feature type="compositionally biased region" description="Polar residues" evidence="8">
    <location>
        <begin position="610"/>
        <end position="627"/>
    </location>
</feature>
<feature type="compositionally biased region" description="Polar residues" evidence="8">
    <location>
        <begin position="903"/>
        <end position="913"/>
    </location>
</feature>
<keyword evidence="10" id="KW-1185">Reference proteome</keyword>
<keyword evidence="4" id="KW-0256">Endoplasmic reticulum</keyword>
<evidence type="ECO:0000256" key="4">
    <source>
        <dbReference type="ARBA" id="ARBA00022824"/>
    </source>
</evidence>
<feature type="compositionally biased region" description="Low complexity" evidence="8">
    <location>
        <begin position="393"/>
        <end position="423"/>
    </location>
</feature>
<evidence type="ECO:0000256" key="5">
    <source>
        <dbReference type="ARBA" id="ARBA00022989"/>
    </source>
</evidence>
<keyword evidence="7" id="KW-0539">Nucleus</keyword>
<dbReference type="GO" id="GO:0030867">
    <property type="term" value="C:rough endoplasmic reticulum membrane"/>
    <property type="evidence" value="ECO:0007669"/>
    <property type="project" value="UniProtKB-SubCell"/>
</dbReference>
<dbReference type="InterPro" id="IPR019130">
    <property type="entry name" value="Macoilin"/>
</dbReference>
<protein>
    <submittedName>
        <fullName evidence="9">Uncharacterized protein</fullName>
    </submittedName>
</protein>
<comment type="caution">
    <text evidence="9">The sequence shown here is derived from an EMBL/GenBank/DDBJ whole genome shotgun (WGS) entry which is preliminary data.</text>
</comment>
<feature type="compositionally biased region" description="Polar residues" evidence="8">
    <location>
        <begin position="713"/>
        <end position="728"/>
    </location>
</feature>
<evidence type="ECO:0000313" key="9">
    <source>
        <dbReference type="EMBL" id="CAG7733614.1"/>
    </source>
</evidence>
<feature type="region of interest" description="Disordered" evidence="8">
    <location>
        <begin position="393"/>
        <end position="441"/>
    </location>
</feature>
<dbReference type="GO" id="GO:0031965">
    <property type="term" value="C:nuclear membrane"/>
    <property type="evidence" value="ECO:0007669"/>
    <property type="project" value="UniProtKB-SubCell"/>
</dbReference>
<feature type="region of interest" description="Disordered" evidence="8">
    <location>
        <begin position="323"/>
        <end position="352"/>
    </location>
</feature>
<keyword evidence="5" id="KW-1133">Transmembrane helix</keyword>
<accession>A0A8J2KDI3</accession>
<dbReference type="GO" id="GO:0023041">
    <property type="term" value="P:neuronal signal transduction"/>
    <property type="evidence" value="ECO:0007669"/>
    <property type="project" value="InterPro"/>
</dbReference>
<evidence type="ECO:0000256" key="6">
    <source>
        <dbReference type="ARBA" id="ARBA00023136"/>
    </source>
</evidence>
<keyword evidence="3" id="KW-0812">Transmembrane</keyword>
<sequence length="974" mass="105865">MEVQPPWASELLARNRKVARNICWSTSLDSSSGINDSGRDVVIFAAATRTHSYDTSSNSSITRGKGTMVKRGIATYSMARDGGKVVDPVGVSSSCTYNRTEKSSILEEVAAVTASDLDMKGTSGEESILEYGPGIVRKLRSRYQSLALRQSLGRPTLRRSASLENCLDSASSEPLSSESPSPVPYYEDEVDGDHHGKRSSHPWNRSETNTVLIYNNVTTVVANSNGLVGNRGRSGYNEYSRKDRMRRARSVDALHRPKRHIEEKEILEKLTVVLPKEEIVIIEVSKPQSNISNEINNFNIGIDDKPHLYPRSLHIHTASSVTTTTNGYSGNSSELNRVRSVTSPEHELPPPDIVRETARIFEKNHDPPNNSTSPVNNLLISNVKKVGHALRLSKSSSLSPNSSPLPSPTTASHTNSPTTTNTSMMNGQGGNSYLSQNKGHLSDQGLTTATILNQHQKVKTQDSNQRTSAPTNGATYNSKSAPSSNYSNQHSKQIGVIRPTVTTSNTGAGVTSSSATTTSSVKGIKINSDKTSIKNISICPEVSPIPPNNFAPLISPQTKKPPLGPKPLFTPSPKPTTLLANNKTGSANLTDTPVPNGTNAKSPTEEPVKNNFQSENRMKSPTESFSSGKGIISGNMSNKQNISAMAKPSIEIPKEKENDVMEFQQITLKHVTKQKDRAEVILTNGTSNNNSSSNIPKTTDSSKTENKKKDENSNANMNNRNTKGSSHQPPTATTNPSSTTPAITSVSPIQKVKDAKQDQSRPKQDQQQSLLRAHQKQKLDKQKSSGGETMVFNFTSRKSVPDYIEDDGLHKVKLTLGGTVTDESHDDDELNTSEQVDSRLITFEGANVIINGRSSIQKKPKSQKLNISFNEEAPTTFEYPSEASVLGDDDADNKDNLLGHKTPNITNGSGLGSYTPSKLGNSYQLGNYNDRVVVTKKPLEKKEDNSTELIEDYLKPDTGSTTWSNEIGAADILF</sequence>
<feature type="region of interest" description="Disordered" evidence="8">
    <location>
        <begin position="882"/>
        <end position="913"/>
    </location>
</feature>
<dbReference type="OrthoDB" id="6517071at2759"/>
<evidence type="ECO:0000256" key="1">
    <source>
        <dbReference type="ARBA" id="ARBA00004232"/>
    </source>
</evidence>
<name>A0A8J2KDI3_9HEXA</name>
<feature type="compositionally biased region" description="Polar residues" evidence="8">
    <location>
        <begin position="579"/>
        <end position="602"/>
    </location>
</feature>
<gene>
    <name evidence="9" type="ORF">AFUS01_LOCUS22046</name>
</gene>
<dbReference type="PANTHER" id="PTHR13289">
    <property type="entry name" value="PROTEIN PHOSPHATASE 1-BINDING PROTEIN BIFOCAL"/>
    <property type="match status" value="1"/>
</dbReference>
<dbReference type="AlphaFoldDB" id="A0A8J2KDI3"/>
<dbReference type="EMBL" id="CAJVCH010252155">
    <property type="protein sequence ID" value="CAG7733614.1"/>
    <property type="molecule type" value="Genomic_DNA"/>
</dbReference>
<feature type="region of interest" description="Disordered" evidence="8">
    <location>
        <begin position="579"/>
        <end position="631"/>
    </location>
</feature>
<feature type="compositionally biased region" description="Polar residues" evidence="8">
    <location>
        <begin position="431"/>
        <end position="441"/>
    </location>
</feature>
<evidence type="ECO:0000256" key="3">
    <source>
        <dbReference type="ARBA" id="ARBA00022692"/>
    </source>
</evidence>
<feature type="compositionally biased region" description="Low complexity" evidence="8">
    <location>
        <begin position="168"/>
        <end position="180"/>
    </location>
</feature>
<feature type="compositionally biased region" description="Basic and acidic residues" evidence="8">
    <location>
        <begin position="700"/>
        <end position="712"/>
    </location>
</feature>
<dbReference type="Proteomes" id="UP000708208">
    <property type="component" value="Unassembled WGS sequence"/>
</dbReference>
<feature type="region of interest" description="Disordered" evidence="8">
    <location>
        <begin position="682"/>
        <end position="786"/>
    </location>
</feature>
<evidence type="ECO:0000313" key="10">
    <source>
        <dbReference type="Proteomes" id="UP000708208"/>
    </source>
</evidence>
<feature type="region of interest" description="Disordered" evidence="8">
    <location>
        <begin position="168"/>
        <end position="204"/>
    </location>
</feature>
<proteinExistence type="predicted"/>
<organism evidence="9 10">
    <name type="scientific">Allacma fusca</name>
    <dbReference type="NCBI Taxonomy" id="39272"/>
    <lineage>
        <taxon>Eukaryota</taxon>
        <taxon>Metazoa</taxon>
        <taxon>Ecdysozoa</taxon>
        <taxon>Arthropoda</taxon>
        <taxon>Hexapoda</taxon>
        <taxon>Collembola</taxon>
        <taxon>Symphypleona</taxon>
        <taxon>Sminthuridae</taxon>
        <taxon>Allacma</taxon>
    </lineage>
</organism>
<comment type="subcellular location">
    <subcellularLocation>
        <location evidence="1">Nucleus membrane</location>
        <topology evidence="1">Multi-pass membrane protein</topology>
    </subcellularLocation>
    <subcellularLocation>
        <location evidence="2">Rough endoplasmic reticulum membrane</location>
        <topology evidence="2">Multi-pass membrane protein</topology>
    </subcellularLocation>
</comment>
<dbReference type="GO" id="GO:0008017">
    <property type="term" value="F:microtubule binding"/>
    <property type="evidence" value="ECO:0007669"/>
    <property type="project" value="TreeGrafter"/>
</dbReference>
<reference evidence="9" key="1">
    <citation type="submission" date="2021-06" db="EMBL/GenBank/DDBJ databases">
        <authorList>
            <person name="Hodson N. C."/>
            <person name="Mongue J. A."/>
            <person name="Jaron S. K."/>
        </authorList>
    </citation>
    <scope>NUCLEOTIDE SEQUENCE</scope>
</reference>
<dbReference type="GO" id="GO:0006935">
    <property type="term" value="P:chemotaxis"/>
    <property type="evidence" value="ECO:0007669"/>
    <property type="project" value="TreeGrafter"/>
</dbReference>
<feature type="compositionally biased region" description="Basic and acidic residues" evidence="8">
    <location>
        <begin position="751"/>
        <end position="764"/>
    </location>
</feature>
<feature type="compositionally biased region" description="Low complexity" evidence="8">
    <location>
        <begin position="729"/>
        <end position="745"/>
    </location>
</feature>
<evidence type="ECO:0000256" key="7">
    <source>
        <dbReference type="ARBA" id="ARBA00023242"/>
    </source>
</evidence>
<feature type="compositionally biased region" description="Low complexity" evidence="8">
    <location>
        <begin position="323"/>
        <end position="333"/>
    </location>
</feature>
<dbReference type="PANTHER" id="PTHR13289:SF3">
    <property type="entry name" value="BIFOCAL, ISOFORM F"/>
    <property type="match status" value="1"/>
</dbReference>
<feature type="region of interest" description="Disordered" evidence="8">
    <location>
        <begin position="456"/>
        <end position="491"/>
    </location>
</feature>